<gene>
    <name evidence="4" type="ORF">BASA50_007137</name>
</gene>
<feature type="chain" id="PRO_5045243824" evidence="3">
    <location>
        <begin position="19"/>
        <end position="360"/>
    </location>
</feature>
<feature type="compositionally biased region" description="Polar residues" evidence="2">
    <location>
        <begin position="83"/>
        <end position="117"/>
    </location>
</feature>
<protein>
    <submittedName>
        <fullName evidence="4">Uncharacterized protein</fullName>
    </submittedName>
</protein>
<feature type="signal peptide" evidence="3">
    <location>
        <begin position="1"/>
        <end position="18"/>
    </location>
</feature>
<dbReference type="EMBL" id="JAFCIX010000346">
    <property type="protein sequence ID" value="KAH6593761.1"/>
    <property type="molecule type" value="Genomic_DNA"/>
</dbReference>
<name>A0ABQ8F8E8_9FUNG</name>
<proteinExistence type="predicted"/>
<feature type="compositionally biased region" description="Low complexity" evidence="2">
    <location>
        <begin position="54"/>
        <end position="68"/>
    </location>
</feature>
<organism evidence="4 5">
    <name type="scientific">Batrachochytrium salamandrivorans</name>
    <dbReference type="NCBI Taxonomy" id="1357716"/>
    <lineage>
        <taxon>Eukaryota</taxon>
        <taxon>Fungi</taxon>
        <taxon>Fungi incertae sedis</taxon>
        <taxon>Chytridiomycota</taxon>
        <taxon>Chytridiomycota incertae sedis</taxon>
        <taxon>Chytridiomycetes</taxon>
        <taxon>Rhizophydiales</taxon>
        <taxon>Rhizophydiales incertae sedis</taxon>
        <taxon>Batrachochytrium</taxon>
    </lineage>
</organism>
<dbReference type="Proteomes" id="UP001648503">
    <property type="component" value="Unassembled WGS sequence"/>
</dbReference>
<evidence type="ECO:0000313" key="4">
    <source>
        <dbReference type="EMBL" id="KAH6593761.1"/>
    </source>
</evidence>
<evidence type="ECO:0000313" key="5">
    <source>
        <dbReference type="Proteomes" id="UP001648503"/>
    </source>
</evidence>
<evidence type="ECO:0000256" key="1">
    <source>
        <dbReference type="SAM" id="Coils"/>
    </source>
</evidence>
<comment type="caution">
    <text evidence="4">The sequence shown here is derived from an EMBL/GenBank/DDBJ whole genome shotgun (WGS) entry which is preliminary data.</text>
</comment>
<keyword evidence="3" id="KW-0732">Signal</keyword>
<feature type="compositionally biased region" description="Polar residues" evidence="2">
    <location>
        <begin position="19"/>
        <end position="28"/>
    </location>
</feature>
<feature type="coiled-coil region" evidence="1">
    <location>
        <begin position="241"/>
        <end position="268"/>
    </location>
</feature>
<evidence type="ECO:0000256" key="3">
    <source>
        <dbReference type="SAM" id="SignalP"/>
    </source>
</evidence>
<keyword evidence="5" id="KW-1185">Reference proteome</keyword>
<evidence type="ECO:0000256" key="2">
    <source>
        <dbReference type="SAM" id="MobiDB-lite"/>
    </source>
</evidence>
<keyword evidence="1" id="KW-0175">Coiled coil</keyword>
<reference evidence="4 5" key="1">
    <citation type="submission" date="2021-02" db="EMBL/GenBank/DDBJ databases">
        <title>Variation within the Batrachochytrium salamandrivorans European outbreak.</title>
        <authorList>
            <person name="Kelly M."/>
            <person name="Pasmans F."/>
            <person name="Shea T.P."/>
            <person name="Munoz J.F."/>
            <person name="Carranza S."/>
            <person name="Cuomo C.A."/>
            <person name="Martel A."/>
        </authorList>
    </citation>
    <scope>NUCLEOTIDE SEQUENCE [LARGE SCALE GENOMIC DNA]</scope>
    <source>
        <strain evidence="4 5">AMFP18/2</strain>
    </source>
</reference>
<feature type="compositionally biased region" description="Basic and acidic residues" evidence="2">
    <location>
        <begin position="29"/>
        <end position="40"/>
    </location>
</feature>
<accession>A0ABQ8F8E8</accession>
<sequence length="360" mass="40518">MKLISFAVVSLLAITVSAQSPPMPSTSKDTQDTHDTHDTQEPMDLSTHGRHQYQGAATQNTQQSQSAQELMDDSSQDSHQSQGTAVQNIPQSQSPQEPMDDSSQGRQQPQGAATQDIPQPMDAAARDIQKLQSASARILHRYMGVSSQFLQQSRSAQQADQDRVNVEIARLEGNYKKEHDIFSKIDTEIKNGELKSIKIKEMMDLIVVKLQGANLDGNEESRLTRLYDDSKIVSDRFNRGYKEQQHRHETARKKLNDAEAELQILKGNQALLAKHNADQWTHMSILPNSFYNMAILQRQYSDILKEIDVALEEQKNINTAESTHGNVLGARKEAIGNKIRILQSYSEVAGRILFKHKYNL</sequence>
<feature type="region of interest" description="Disordered" evidence="2">
    <location>
        <begin position="19"/>
        <end position="118"/>
    </location>
</feature>